<evidence type="ECO:0008006" key="3">
    <source>
        <dbReference type="Google" id="ProtNLM"/>
    </source>
</evidence>
<proteinExistence type="predicted"/>
<dbReference type="HOGENOM" id="CLU_047592_2_0_1"/>
<reference evidence="1 2" key="1">
    <citation type="submission" date="2014-04" db="EMBL/GenBank/DDBJ databases">
        <authorList>
            <consortium name="DOE Joint Genome Institute"/>
            <person name="Kuo A."/>
            <person name="Kohler A."/>
            <person name="Costa M.D."/>
            <person name="Nagy L.G."/>
            <person name="Floudas D."/>
            <person name="Copeland A."/>
            <person name="Barry K.W."/>
            <person name="Cichocki N."/>
            <person name="Veneault-Fourrey C."/>
            <person name="LaButti K."/>
            <person name="Lindquist E.A."/>
            <person name="Lipzen A."/>
            <person name="Lundell T."/>
            <person name="Morin E."/>
            <person name="Murat C."/>
            <person name="Sun H."/>
            <person name="Tunlid A."/>
            <person name="Henrissat B."/>
            <person name="Grigoriev I.V."/>
            <person name="Hibbett D.S."/>
            <person name="Martin F."/>
            <person name="Nordberg H.P."/>
            <person name="Cantor M.N."/>
            <person name="Hua S.X."/>
        </authorList>
    </citation>
    <scope>NUCLEOTIDE SEQUENCE [LARGE SCALE GENOMIC DNA]</scope>
    <source>
        <strain evidence="1 2">441</strain>
    </source>
</reference>
<keyword evidence="2" id="KW-1185">Reference proteome</keyword>
<protein>
    <recommendedName>
        <fullName evidence="3">BTB domain-containing protein</fullName>
    </recommendedName>
</protein>
<dbReference type="Gene3D" id="3.30.710.10">
    <property type="entry name" value="Potassium Channel Kv1.1, Chain A"/>
    <property type="match status" value="1"/>
</dbReference>
<dbReference type="SUPFAM" id="SSF54695">
    <property type="entry name" value="POZ domain"/>
    <property type="match status" value="1"/>
</dbReference>
<dbReference type="OrthoDB" id="2367075at2759"/>
<dbReference type="Proteomes" id="UP000054018">
    <property type="component" value="Unassembled WGS sequence"/>
</dbReference>
<dbReference type="STRING" id="765257.A0A0C9ZHZ4"/>
<reference evidence="2" key="2">
    <citation type="submission" date="2015-01" db="EMBL/GenBank/DDBJ databases">
        <title>Evolutionary Origins and Diversification of the Mycorrhizal Mutualists.</title>
        <authorList>
            <consortium name="DOE Joint Genome Institute"/>
            <consortium name="Mycorrhizal Genomics Consortium"/>
            <person name="Kohler A."/>
            <person name="Kuo A."/>
            <person name="Nagy L.G."/>
            <person name="Floudas D."/>
            <person name="Copeland A."/>
            <person name="Barry K.W."/>
            <person name="Cichocki N."/>
            <person name="Veneault-Fourrey C."/>
            <person name="LaButti K."/>
            <person name="Lindquist E.A."/>
            <person name="Lipzen A."/>
            <person name="Lundell T."/>
            <person name="Morin E."/>
            <person name="Murat C."/>
            <person name="Riley R."/>
            <person name="Ohm R."/>
            <person name="Sun H."/>
            <person name="Tunlid A."/>
            <person name="Henrissat B."/>
            <person name="Grigoriev I.V."/>
            <person name="Hibbett D.S."/>
            <person name="Martin F."/>
        </authorList>
    </citation>
    <scope>NUCLEOTIDE SEQUENCE [LARGE SCALE GENOMIC DNA]</scope>
    <source>
        <strain evidence="2">441</strain>
    </source>
</reference>
<sequence length="238" mass="27066">MSPPNYPKHPVLYIDTVVFLVENTLFRVSRKPLEEESTIFRDMFLLPQPNHDAIEGRDDTRPVVLHGVSKADFECLLKVLLCRQHGKNKDLVLSLTNEWTSVLKLSTMWEFASLRKAAISWLDTSPASLHRSDLIEKIVLATRYDIKEWLLPSLLAIAQRPDPISVEEGKRLGIETALKLASVREKLRLQKAPQGTRQLVVGDRDRAATLLDFTPMIRKVFGLQLPVPSLSIFDYPCI</sequence>
<organism evidence="1 2">
    <name type="scientific">Pisolithus microcarpus 441</name>
    <dbReference type="NCBI Taxonomy" id="765257"/>
    <lineage>
        <taxon>Eukaryota</taxon>
        <taxon>Fungi</taxon>
        <taxon>Dikarya</taxon>
        <taxon>Basidiomycota</taxon>
        <taxon>Agaricomycotina</taxon>
        <taxon>Agaricomycetes</taxon>
        <taxon>Agaricomycetidae</taxon>
        <taxon>Boletales</taxon>
        <taxon>Sclerodermatineae</taxon>
        <taxon>Pisolithaceae</taxon>
        <taxon>Pisolithus</taxon>
    </lineage>
</organism>
<accession>A0A0C9ZHZ4</accession>
<name>A0A0C9ZHZ4_9AGAM</name>
<dbReference type="AlphaFoldDB" id="A0A0C9ZHZ4"/>
<dbReference type="InterPro" id="IPR011333">
    <property type="entry name" value="SKP1/BTB/POZ_sf"/>
</dbReference>
<evidence type="ECO:0000313" key="1">
    <source>
        <dbReference type="EMBL" id="KIK19618.1"/>
    </source>
</evidence>
<gene>
    <name evidence="1" type="ORF">PISMIDRAFT_24356</name>
</gene>
<evidence type="ECO:0000313" key="2">
    <source>
        <dbReference type="Proteomes" id="UP000054018"/>
    </source>
</evidence>
<dbReference type="EMBL" id="KN833781">
    <property type="protein sequence ID" value="KIK19618.1"/>
    <property type="molecule type" value="Genomic_DNA"/>
</dbReference>